<comment type="caution">
    <text evidence="1">The sequence shown here is derived from an EMBL/GenBank/DDBJ whole genome shotgun (WGS) entry which is preliminary data.</text>
</comment>
<accession>B9YZ55</accession>
<keyword evidence="2" id="KW-1185">Reference proteome</keyword>
<dbReference type="Proteomes" id="UP000003165">
    <property type="component" value="Unassembled WGS sequence"/>
</dbReference>
<gene>
    <name evidence="1" type="ORF">FuraDRAFT_0390</name>
</gene>
<protein>
    <submittedName>
        <fullName evidence="1">Uncharacterized protein</fullName>
    </submittedName>
</protein>
<evidence type="ECO:0000313" key="2">
    <source>
        <dbReference type="Proteomes" id="UP000003165"/>
    </source>
</evidence>
<sequence precursor="true">MSSIESIAASAASLYAMPALRKAVNDGLKEVGSEVESVGNAIGSGLSSLGSAISSGVGSVVDEFTTLGKTIDTYI</sequence>
<dbReference type="EMBL" id="ACIS01000001">
    <property type="protein sequence ID" value="EEG10408.1"/>
    <property type="molecule type" value="Genomic_DNA"/>
</dbReference>
<dbReference type="AlphaFoldDB" id="B9YZ55"/>
<dbReference type="RefSeq" id="WP_008952410.1">
    <property type="nucleotide sequence ID" value="NZ_ACIS01000001.1"/>
</dbReference>
<evidence type="ECO:0000313" key="1">
    <source>
        <dbReference type="EMBL" id="EEG10408.1"/>
    </source>
</evidence>
<reference evidence="1 2" key="1">
    <citation type="submission" date="2009-02" db="EMBL/GenBank/DDBJ databases">
        <title>Sequencing of the draft genome and assembly of Lutiella nitroferrum 2002.</title>
        <authorList>
            <consortium name="US DOE Joint Genome Institute (JGI-PGF)"/>
            <person name="Lucas S."/>
            <person name="Copeland A."/>
            <person name="Lapidus A."/>
            <person name="Glavina del Rio T."/>
            <person name="Tice H."/>
            <person name="Bruce D."/>
            <person name="Goodwin L."/>
            <person name="Pitluck S."/>
            <person name="Larimer F."/>
            <person name="Land M.L."/>
            <person name="Hauser L."/>
            <person name="Coates J.D."/>
        </authorList>
    </citation>
    <scope>NUCLEOTIDE SEQUENCE [LARGE SCALE GENOMIC DNA]</scope>
    <source>
        <strain evidence="1 2">2002</strain>
    </source>
</reference>
<proteinExistence type="predicted"/>
<organism evidence="1 2">
    <name type="scientific">Pseudogulbenkiania ferrooxidans 2002</name>
    <dbReference type="NCBI Taxonomy" id="279714"/>
    <lineage>
        <taxon>Bacteria</taxon>
        <taxon>Pseudomonadati</taxon>
        <taxon>Pseudomonadota</taxon>
        <taxon>Betaproteobacteria</taxon>
        <taxon>Neisseriales</taxon>
        <taxon>Chromobacteriaceae</taxon>
        <taxon>Pseudogulbenkiania</taxon>
    </lineage>
</organism>
<name>B9YZ55_9NEIS</name>